<reference evidence="1 2" key="1">
    <citation type="submission" date="2019-12" db="EMBL/GenBank/DDBJ databases">
        <title>Hymenobacter sp. HMF4947 Genome sequencing and assembly.</title>
        <authorList>
            <person name="Kang H."/>
            <person name="Cha I."/>
            <person name="Kim H."/>
            <person name="Joh K."/>
        </authorList>
    </citation>
    <scope>NUCLEOTIDE SEQUENCE [LARGE SCALE GENOMIC DNA]</scope>
    <source>
        <strain evidence="1 2">HMF4947</strain>
    </source>
</reference>
<comment type="caution">
    <text evidence="1">The sequence shown here is derived from an EMBL/GenBank/DDBJ whole genome shotgun (WGS) entry which is preliminary data.</text>
</comment>
<dbReference type="Proteomes" id="UP000441336">
    <property type="component" value="Unassembled WGS sequence"/>
</dbReference>
<dbReference type="EMBL" id="WQKZ01000009">
    <property type="protein sequence ID" value="MVN79120.1"/>
    <property type="molecule type" value="Genomic_DNA"/>
</dbReference>
<proteinExistence type="predicted"/>
<evidence type="ECO:0000313" key="1">
    <source>
        <dbReference type="EMBL" id="MVN79120.1"/>
    </source>
</evidence>
<dbReference type="AlphaFoldDB" id="A0A7K1TL36"/>
<dbReference type="RefSeq" id="WP_157569849.1">
    <property type="nucleotide sequence ID" value="NZ_WQKZ01000009.1"/>
</dbReference>
<accession>A0A7K1TL36</accession>
<protein>
    <submittedName>
        <fullName evidence="1">Uncharacterized protein</fullName>
    </submittedName>
</protein>
<keyword evidence="2" id="KW-1185">Reference proteome</keyword>
<sequence>MPLVPKNPGGTLAEQYLAELGERSFLTLWSYVSPFRNQSFSAQGSEGKELCDMLVVFDEHVIIFSSKHCDYPTTSNPVLNWSRWYRRAVAAAADQLYGAERWLKQHPDRVYLDKACQHPFPVPLPAPAAMKVHRIVVAHGASQDCQAEFGGTGSLMLDNRVQGTAHYDTQRFTPEPFTLGLVDPTKAYVHVFDDASLAAVMHLLDTITDFVAYLEKKEALLSQRGLKVWAAGEDDLLAYYLRNTDHDEASPTFGRHIFPVAAGYQGLRISEGFWSDFITSPQYQARRKADQGSYAWDGLIKFIYEHTDAGKAYALRLDTSFTNREAALRIMARESRLSRRMLAKSFREMIAMSEPDEYRVRHTGALEDSGVQYVFLLLPRRKGETVAEYRVRRFEALQGYCLAIKFQQFGQTQKFFGIATEAGGFDALSSYDLMYFEGDVWEDNERELAEQASLHLFRNPVASTAHEDEYPEGNEGE</sequence>
<evidence type="ECO:0000313" key="2">
    <source>
        <dbReference type="Proteomes" id="UP000441336"/>
    </source>
</evidence>
<gene>
    <name evidence="1" type="ORF">GO988_22545</name>
</gene>
<organism evidence="1 2">
    <name type="scientific">Hymenobacter ginkgonis</name>
    <dbReference type="NCBI Taxonomy" id="2682976"/>
    <lineage>
        <taxon>Bacteria</taxon>
        <taxon>Pseudomonadati</taxon>
        <taxon>Bacteroidota</taxon>
        <taxon>Cytophagia</taxon>
        <taxon>Cytophagales</taxon>
        <taxon>Hymenobacteraceae</taxon>
        <taxon>Hymenobacter</taxon>
    </lineage>
</organism>
<name>A0A7K1TL36_9BACT</name>